<feature type="compositionally biased region" description="Acidic residues" evidence="1">
    <location>
        <begin position="93"/>
        <end position="126"/>
    </location>
</feature>
<feature type="compositionally biased region" description="Basic and acidic residues" evidence="1">
    <location>
        <begin position="68"/>
        <end position="78"/>
    </location>
</feature>
<feature type="compositionally biased region" description="Pro residues" evidence="1">
    <location>
        <begin position="151"/>
        <end position="163"/>
    </location>
</feature>
<feature type="region of interest" description="Disordered" evidence="1">
    <location>
        <begin position="34"/>
        <end position="164"/>
    </location>
</feature>
<name>A0ABQ5GQ12_9ASTR</name>
<sequence>MSSSTVTYTSVYTDSEPWRFQWVFEDELEAPDAVLQSLRQAPSSPDYVPGPKEPEQAPISPDYVPELEYPKYLRRITEEDPEEDPADYPADGRDDDDESSDVDDDDDDDDDEEQEASKDDDEEEEEHPALADSSAVPVDDLVPSAEDTEIPSPPLPLPSPPTTSPTYAEVPLGYRATRIWLRAAHPPSIRDTITTPDVWDDMVGDMEEKAPITIEGLSQRVIDLSTTLAWDTHEISS</sequence>
<evidence type="ECO:0000313" key="3">
    <source>
        <dbReference type="Proteomes" id="UP001151760"/>
    </source>
</evidence>
<keyword evidence="3" id="KW-1185">Reference proteome</keyword>
<organism evidence="2 3">
    <name type="scientific">Tanacetum coccineum</name>
    <dbReference type="NCBI Taxonomy" id="301880"/>
    <lineage>
        <taxon>Eukaryota</taxon>
        <taxon>Viridiplantae</taxon>
        <taxon>Streptophyta</taxon>
        <taxon>Embryophyta</taxon>
        <taxon>Tracheophyta</taxon>
        <taxon>Spermatophyta</taxon>
        <taxon>Magnoliopsida</taxon>
        <taxon>eudicotyledons</taxon>
        <taxon>Gunneridae</taxon>
        <taxon>Pentapetalae</taxon>
        <taxon>asterids</taxon>
        <taxon>campanulids</taxon>
        <taxon>Asterales</taxon>
        <taxon>Asteraceae</taxon>
        <taxon>Asteroideae</taxon>
        <taxon>Anthemideae</taxon>
        <taxon>Anthemidinae</taxon>
        <taxon>Tanacetum</taxon>
    </lineage>
</organism>
<evidence type="ECO:0000313" key="2">
    <source>
        <dbReference type="EMBL" id="GJT77314.1"/>
    </source>
</evidence>
<dbReference type="EMBL" id="BQNB010018701">
    <property type="protein sequence ID" value="GJT77314.1"/>
    <property type="molecule type" value="Genomic_DNA"/>
</dbReference>
<dbReference type="Proteomes" id="UP001151760">
    <property type="component" value="Unassembled WGS sequence"/>
</dbReference>
<reference evidence="2" key="1">
    <citation type="journal article" date="2022" name="Int. J. Mol. Sci.">
        <title>Draft Genome of Tanacetum Coccineum: Genomic Comparison of Closely Related Tanacetum-Family Plants.</title>
        <authorList>
            <person name="Yamashiro T."/>
            <person name="Shiraishi A."/>
            <person name="Nakayama K."/>
            <person name="Satake H."/>
        </authorList>
    </citation>
    <scope>NUCLEOTIDE SEQUENCE</scope>
</reference>
<protein>
    <submittedName>
        <fullName evidence="2">Uncharacterized protein</fullName>
    </submittedName>
</protein>
<evidence type="ECO:0000256" key="1">
    <source>
        <dbReference type="SAM" id="MobiDB-lite"/>
    </source>
</evidence>
<accession>A0ABQ5GQ12</accession>
<proteinExistence type="predicted"/>
<gene>
    <name evidence="2" type="ORF">Tco_1044039</name>
</gene>
<reference evidence="2" key="2">
    <citation type="submission" date="2022-01" db="EMBL/GenBank/DDBJ databases">
        <authorList>
            <person name="Yamashiro T."/>
            <person name="Shiraishi A."/>
            <person name="Satake H."/>
            <person name="Nakayama K."/>
        </authorList>
    </citation>
    <scope>NUCLEOTIDE SEQUENCE</scope>
</reference>
<comment type="caution">
    <text evidence="2">The sequence shown here is derived from an EMBL/GenBank/DDBJ whole genome shotgun (WGS) entry which is preliminary data.</text>
</comment>